<evidence type="ECO:0000313" key="2">
    <source>
        <dbReference type="Proteomes" id="UP000007820"/>
    </source>
</evidence>
<organism evidence="1 2">
    <name type="scientific">Prevotella dentalis (strain ATCC 49559 / DSM 3688 / JCM 13448 / NCTC 12043 / ES 2772)</name>
    <name type="common">Mitsuokella dentalis</name>
    <dbReference type="NCBI Taxonomy" id="908937"/>
    <lineage>
        <taxon>Bacteria</taxon>
        <taxon>Pseudomonadati</taxon>
        <taxon>Bacteroidota</taxon>
        <taxon>Bacteroidia</taxon>
        <taxon>Bacteroidales</taxon>
        <taxon>Prevotellaceae</taxon>
        <taxon>Prevotella</taxon>
    </lineage>
</organism>
<accession>F9D4Q0</accession>
<dbReference type="Proteomes" id="UP000007820">
    <property type="component" value="Unassembled WGS sequence"/>
</dbReference>
<sequence length="50" mass="6011">MLFNFHICRFSLNLSPICPPRLHFFFEGQKDFMGGDLHFQLITMKDRYSN</sequence>
<protein>
    <submittedName>
        <fullName evidence="1">Uncharacterized protein</fullName>
    </submittedName>
</protein>
<comment type="caution">
    <text evidence="1">The sequence shown here is derived from an EMBL/GenBank/DDBJ whole genome shotgun (WGS) entry which is preliminary data.</text>
</comment>
<name>F9D4Q0_PREDD</name>
<gene>
    <name evidence="1" type="ORF">HMPREF9136_1828</name>
</gene>
<dbReference type="EMBL" id="AFPW01000026">
    <property type="protein sequence ID" value="EGQ13802.1"/>
    <property type="molecule type" value="Genomic_DNA"/>
</dbReference>
<dbReference type="AlphaFoldDB" id="F9D4Q0"/>
<proteinExistence type="predicted"/>
<reference evidence="1 2" key="1">
    <citation type="submission" date="2011-04" db="EMBL/GenBank/DDBJ databases">
        <authorList>
            <person name="Muzny D."/>
            <person name="Qin X."/>
            <person name="Deng J."/>
            <person name="Jiang H."/>
            <person name="Liu Y."/>
            <person name="Qu J."/>
            <person name="Song X.-Z."/>
            <person name="Zhang L."/>
            <person name="Thornton R."/>
            <person name="Coyle M."/>
            <person name="Francisco L."/>
            <person name="Jackson L."/>
            <person name="Javaid M."/>
            <person name="Korchina V."/>
            <person name="Kovar C."/>
            <person name="Mata R."/>
            <person name="Mathew T."/>
            <person name="Ngo R."/>
            <person name="Nguyen L."/>
            <person name="Nguyen N."/>
            <person name="Okwuonu G."/>
            <person name="Ongeri F."/>
            <person name="Pham C."/>
            <person name="Simmons D."/>
            <person name="Wilczek-Boney K."/>
            <person name="Hale W."/>
            <person name="Jakkamsetti A."/>
            <person name="Pham P."/>
            <person name="Ruth R."/>
            <person name="San Lucas F."/>
            <person name="Warren J."/>
            <person name="Zhang J."/>
            <person name="Zhao Z."/>
            <person name="Zhou C."/>
            <person name="Zhu D."/>
            <person name="Lee S."/>
            <person name="Bess C."/>
            <person name="Blankenburg K."/>
            <person name="Forbes L."/>
            <person name="Fu Q."/>
            <person name="Gubbala S."/>
            <person name="Hirani K."/>
            <person name="Jayaseelan J.C."/>
            <person name="Lara F."/>
            <person name="Munidasa M."/>
            <person name="Palculict T."/>
            <person name="Patil S."/>
            <person name="Pu L.-L."/>
            <person name="Saada N."/>
            <person name="Tang L."/>
            <person name="Weissenberger G."/>
            <person name="Zhu Y."/>
            <person name="Hemphill L."/>
            <person name="Shang Y."/>
            <person name="Youmans B."/>
            <person name="Ayvaz T."/>
            <person name="Ross M."/>
            <person name="Santibanez J."/>
            <person name="Aqrawi P."/>
            <person name="Gross S."/>
            <person name="Joshi V."/>
            <person name="Fowler G."/>
            <person name="Nazareth L."/>
            <person name="Reid J."/>
            <person name="Worley K."/>
            <person name="Petrosino J."/>
            <person name="Highlander S."/>
            <person name="Gibbs R."/>
        </authorList>
    </citation>
    <scope>NUCLEOTIDE SEQUENCE [LARGE SCALE GENOMIC DNA]</scope>
    <source>
        <strain evidence="1 2">DSM 3688</strain>
    </source>
</reference>
<evidence type="ECO:0000313" key="1">
    <source>
        <dbReference type="EMBL" id="EGQ13802.1"/>
    </source>
</evidence>